<evidence type="ECO:0000256" key="3">
    <source>
        <dbReference type="ARBA" id="ARBA00023159"/>
    </source>
</evidence>
<dbReference type="PRINTS" id="PR00040">
    <property type="entry name" value="HTHMERR"/>
</dbReference>
<dbReference type="Pfam" id="PF13411">
    <property type="entry name" value="MerR_1"/>
    <property type="match status" value="1"/>
</dbReference>
<dbReference type="InterPro" id="IPR009061">
    <property type="entry name" value="DNA-bd_dom_put_sf"/>
</dbReference>
<proteinExistence type="predicted"/>
<evidence type="ECO:0000313" key="8">
    <source>
        <dbReference type="Proteomes" id="UP001501586"/>
    </source>
</evidence>
<dbReference type="Gene3D" id="1.10.1660.10">
    <property type="match status" value="1"/>
</dbReference>
<protein>
    <submittedName>
        <fullName evidence="7">MerR family transcriptional regulator</fullName>
    </submittedName>
</protein>
<organism evidence="7 8">
    <name type="scientific">Brevibacterium daeguense</name>
    <dbReference type="NCBI Taxonomy" id="909936"/>
    <lineage>
        <taxon>Bacteria</taxon>
        <taxon>Bacillati</taxon>
        <taxon>Actinomycetota</taxon>
        <taxon>Actinomycetes</taxon>
        <taxon>Micrococcales</taxon>
        <taxon>Brevibacteriaceae</taxon>
        <taxon>Brevibacterium</taxon>
    </lineage>
</organism>
<dbReference type="PROSITE" id="PS50937">
    <property type="entry name" value="HTH_MERR_2"/>
    <property type="match status" value="1"/>
</dbReference>
<reference evidence="8" key="1">
    <citation type="journal article" date="2019" name="Int. J. Syst. Evol. Microbiol.">
        <title>The Global Catalogue of Microorganisms (GCM) 10K type strain sequencing project: providing services to taxonomists for standard genome sequencing and annotation.</title>
        <authorList>
            <consortium name="The Broad Institute Genomics Platform"/>
            <consortium name="The Broad Institute Genome Sequencing Center for Infectious Disease"/>
            <person name="Wu L."/>
            <person name="Ma J."/>
        </authorList>
    </citation>
    <scope>NUCLEOTIDE SEQUENCE [LARGE SCALE GENOMIC DNA]</scope>
    <source>
        <strain evidence="8">JCM 17458</strain>
    </source>
</reference>
<dbReference type="Pfam" id="PF07739">
    <property type="entry name" value="TipAS"/>
    <property type="match status" value="1"/>
</dbReference>
<dbReference type="EMBL" id="BAABAZ010000003">
    <property type="protein sequence ID" value="GAA4282529.1"/>
    <property type="molecule type" value="Genomic_DNA"/>
</dbReference>
<dbReference type="InterPro" id="IPR036244">
    <property type="entry name" value="TipA-like_antibiotic-bd"/>
</dbReference>
<keyword evidence="1" id="KW-0805">Transcription regulation</keyword>
<feature type="domain" description="HTH merR-type" evidence="6">
    <location>
        <begin position="20"/>
        <end position="89"/>
    </location>
</feature>
<keyword evidence="8" id="KW-1185">Reference proteome</keyword>
<gene>
    <name evidence="7" type="ORF">GCM10022261_00600</name>
</gene>
<sequence>MSNTEQMSRERDPAPEADAGLTVGRTAELVGVSVRTLHHWDEIALVQPSERTWAGYRLYSGADIARLQQVLVYREIGMPLAQIAEVLDDPTADVADHLGRQRELLISRIARLQELVSAVNRMMEAKEMNEELTPEEQARSFGSEWHDPYHEEAKDRYGHTEEWARSQERAKQLSPAEWDQAKRDLEALEAALAEAKRGGVQPGTEAANRLAEQHRAAIGRWFEVSRSKQVLMARNYVDDPRFTAHYDDREAGLATWLKAIIDANAEAHGVDPARAEWE</sequence>
<dbReference type="InterPro" id="IPR000551">
    <property type="entry name" value="MerR-type_HTH_dom"/>
</dbReference>
<keyword evidence="3" id="KW-0010">Activator</keyword>
<dbReference type="InterPro" id="IPR012925">
    <property type="entry name" value="TipAS_dom"/>
</dbReference>
<dbReference type="SUPFAM" id="SSF89082">
    <property type="entry name" value="Antibiotic binding domain of TipA-like multidrug resistance regulators"/>
    <property type="match status" value="1"/>
</dbReference>
<dbReference type="Gene3D" id="1.10.490.50">
    <property type="entry name" value="Antibiotic binding domain of TipA-like multidrug resistance regulators"/>
    <property type="match status" value="1"/>
</dbReference>
<evidence type="ECO:0000256" key="5">
    <source>
        <dbReference type="SAM" id="MobiDB-lite"/>
    </source>
</evidence>
<name>A0ABP8EF41_9MICO</name>
<keyword evidence="4" id="KW-0804">Transcription</keyword>
<dbReference type="InterPro" id="IPR047057">
    <property type="entry name" value="MerR_fam"/>
</dbReference>
<evidence type="ECO:0000256" key="1">
    <source>
        <dbReference type="ARBA" id="ARBA00023015"/>
    </source>
</evidence>
<evidence type="ECO:0000259" key="6">
    <source>
        <dbReference type="PROSITE" id="PS50937"/>
    </source>
</evidence>
<dbReference type="SMART" id="SM00422">
    <property type="entry name" value="HTH_MERR"/>
    <property type="match status" value="1"/>
</dbReference>
<accession>A0ABP8EF41</accession>
<dbReference type="CDD" id="cd01106">
    <property type="entry name" value="HTH_TipAL-Mta"/>
    <property type="match status" value="1"/>
</dbReference>
<comment type="caution">
    <text evidence="7">The sequence shown here is derived from an EMBL/GenBank/DDBJ whole genome shotgun (WGS) entry which is preliminary data.</text>
</comment>
<feature type="region of interest" description="Disordered" evidence="5">
    <location>
        <begin position="1"/>
        <end position="20"/>
    </location>
</feature>
<keyword evidence="2" id="KW-0238">DNA-binding</keyword>
<dbReference type="Proteomes" id="UP001501586">
    <property type="component" value="Unassembled WGS sequence"/>
</dbReference>
<dbReference type="PANTHER" id="PTHR30204:SF90">
    <property type="entry name" value="HTH-TYPE TRANSCRIPTIONAL ACTIVATOR MTA"/>
    <property type="match status" value="1"/>
</dbReference>
<dbReference type="PANTHER" id="PTHR30204">
    <property type="entry name" value="REDOX-CYCLING DRUG-SENSING TRANSCRIPTIONAL ACTIVATOR SOXR"/>
    <property type="match status" value="1"/>
</dbReference>
<evidence type="ECO:0000313" key="7">
    <source>
        <dbReference type="EMBL" id="GAA4282529.1"/>
    </source>
</evidence>
<evidence type="ECO:0000256" key="4">
    <source>
        <dbReference type="ARBA" id="ARBA00023163"/>
    </source>
</evidence>
<dbReference type="SUPFAM" id="SSF46955">
    <property type="entry name" value="Putative DNA-binding domain"/>
    <property type="match status" value="1"/>
</dbReference>
<evidence type="ECO:0000256" key="2">
    <source>
        <dbReference type="ARBA" id="ARBA00023125"/>
    </source>
</evidence>